<evidence type="ECO:0000256" key="2">
    <source>
        <dbReference type="ARBA" id="ARBA00010617"/>
    </source>
</evidence>
<dbReference type="Pfam" id="PF00067">
    <property type="entry name" value="p450"/>
    <property type="match status" value="1"/>
</dbReference>
<comment type="similarity">
    <text evidence="2 8">Belongs to the cytochrome P450 family.</text>
</comment>
<dbReference type="InterPro" id="IPR002397">
    <property type="entry name" value="Cyt_P450_B"/>
</dbReference>
<proteinExistence type="inferred from homology"/>
<keyword evidence="6 8" id="KW-0408">Iron</keyword>
<dbReference type="RefSeq" id="WP_344989215.1">
    <property type="nucleotide sequence ID" value="NZ_BAABCD010000007.1"/>
</dbReference>
<dbReference type="Proteomes" id="UP001595836">
    <property type="component" value="Unassembled WGS sequence"/>
</dbReference>
<accession>A0ABV9PPA6</accession>
<gene>
    <name evidence="9" type="ORF">ACFO7U_02335</name>
</gene>
<reference evidence="10" key="1">
    <citation type="journal article" date="2019" name="Int. J. Syst. Evol. Microbiol.">
        <title>The Global Catalogue of Microorganisms (GCM) 10K type strain sequencing project: providing services to taxonomists for standard genome sequencing and annotation.</title>
        <authorList>
            <consortium name="The Broad Institute Genomics Platform"/>
            <consortium name="The Broad Institute Genome Sequencing Center for Infectious Disease"/>
            <person name="Wu L."/>
            <person name="Ma J."/>
        </authorList>
    </citation>
    <scope>NUCLEOTIDE SEQUENCE [LARGE SCALE GENOMIC DNA]</scope>
    <source>
        <strain evidence="10">JCM 11882</strain>
    </source>
</reference>
<dbReference type="PRINTS" id="PR00385">
    <property type="entry name" value="P450"/>
</dbReference>
<evidence type="ECO:0000256" key="5">
    <source>
        <dbReference type="ARBA" id="ARBA00023002"/>
    </source>
</evidence>
<dbReference type="InterPro" id="IPR001128">
    <property type="entry name" value="Cyt_P450"/>
</dbReference>
<comment type="caution">
    <text evidence="9">The sequence shown here is derived from an EMBL/GenBank/DDBJ whole genome shotgun (WGS) entry which is preliminary data.</text>
</comment>
<dbReference type="PROSITE" id="PS00086">
    <property type="entry name" value="CYTOCHROME_P450"/>
    <property type="match status" value="1"/>
</dbReference>
<dbReference type="InterPro" id="IPR036396">
    <property type="entry name" value="Cyt_P450_sf"/>
</dbReference>
<dbReference type="PANTHER" id="PTHR46696">
    <property type="entry name" value="P450, PUTATIVE (EUROFUNG)-RELATED"/>
    <property type="match status" value="1"/>
</dbReference>
<dbReference type="Gene3D" id="1.10.630.10">
    <property type="entry name" value="Cytochrome P450"/>
    <property type="match status" value="1"/>
</dbReference>
<evidence type="ECO:0000256" key="4">
    <source>
        <dbReference type="ARBA" id="ARBA00022723"/>
    </source>
</evidence>
<name>A0ABV9PPA6_9ACTN</name>
<protein>
    <submittedName>
        <fullName evidence="9">Cytochrome P450</fullName>
    </submittedName>
</protein>
<keyword evidence="7 8" id="KW-0503">Monooxygenase</keyword>
<organism evidence="9 10">
    <name type="scientific">Dietzia aurantiaca</name>
    <dbReference type="NCBI Taxonomy" id="983873"/>
    <lineage>
        <taxon>Bacteria</taxon>
        <taxon>Bacillati</taxon>
        <taxon>Actinomycetota</taxon>
        <taxon>Actinomycetes</taxon>
        <taxon>Mycobacteriales</taxon>
        <taxon>Dietziaceae</taxon>
        <taxon>Dietzia</taxon>
    </lineage>
</organism>
<evidence type="ECO:0000256" key="3">
    <source>
        <dbReference type="ARBA" id="ARBA00022617"/>
    </source>
</evidence>
<evidence type="ECO:0000256" key="8">
    <source>
        <dbReference type="RuleBase" id="RU000461"/>
    </source>
</evidence>
<keyword evidence="10" id="KW-1185">Reference proteome</keyword>
<evidence type="ECO:0000256" key="6">
    <source>
        <dbReference type="ARBA" id="ARBA00023004"/>
    </source>
</evidence>
<evidence type="ECO:0000313" key="10">
    <source>
        <dbReference type="Proteomes" id="UP001595836"/>
    </source>
</evidence>
<evidence type="ECO:0000256" key="1">
    <source>
        <dbReference type="ARBA" id="ARBA00001971"/>
    </source>
</evidence>
<keyword evidence="5 8" id="KW-0560">Oxidoreductase</keyword>
<dbReference type="PANTHER" id="PTHR46696:SF4">
    <property type="entry name" value="BIOTIN BIOSYNTHESIS CYTOCHROME P450"/>
    <property type="match status" value="1"/>
</dbReference>
<evidence type="ECO:0000313" key="9">
    <source>
        <dbReference type="EMBL" id="MFC4753618.1"/>
    </source>
</evidence>
<keyword evidence="3 8" id="KW-0349">Heme</keyword>
<dbReference type="InterPro" id="IPR017972">
    <property type="entry name" value="Cyt_P450_CS"/>
</dbReference>
<dbReference type="EMBL" id="JBHSHP010000007">
    <property type="protein sequence ID" value="MFC4753618.1"/>
    <property type="molecule type" value="Genomic_DNA"/>
</dbReference>
<comment type="cofactor">
    <cofactor evidence="1">
        <name>heme</name>
        <dbReference type="ChEBI" id="CHEBI:30413"/>
    </cofactor>
</comment>
<dbReference type="PRINTS" id="PR00359">
    <property type="entry name" value="BP450"/>
</dbReference>
<evidence type="ECO:0000256" key="7">
    <source>
        <dbReference type="ARBA" id="ARBA00023033"/>
    </source>
</evidence>
<sequence>MTTEFKYEKFFGLDEEQLKCPHTAFEEVRSECPVSRSDGLGFWVVADHENAQKVFRDASVFSTKKMLGEQVSDEWQRMVDMAAQRPGAKDVLGEDYGTSDRKVLLFADPPEHGRHRRLIMGALTPNALKSWAPRIEETADIFVDGIAAGEEVEFVDGFANQYTMTVIADILGFPRDMVPQMLDWTEGFNSMVGNPDQTDEQIEALVDTRYGFDAYCNRQIDDREANPTEDLISRIVKLNAASETPLSRDDLFQVLQLTMVGGSETSATALSKMIEFLGRNPEMWVELKAETDRIPQFMEEMLRMYSPVQGSFRAVTEDIELGGQQLKAGDMLWVGMGTSNRDPKVFDDPDRMDIDRKQLAANHVAFGGGPHVCPGTSLTRMELRMVLEKIITRFSGVELVDQDPAAKKSFNFYGPAALPVRFIS</sequence>
<dbReference type="SUPFAM" id="SSF48264">
    <property type="entry name" value="Cytochrome P450"/>
    <property type="match status" value="1"/>
</dbReference>
<keyword evidence="4 8" id="KW-0479">Metal-binding</keyword>